<sequence>MPGSEGSLSPTHSQAGRMGRRASLAHMATPRRSISMLAHLRPPCHSSPSPSHHTPPLSARPPTNSSPILSWALLESRLADRPAVLFAPSTHKLAPIFPRLRVSPIARPFSLPFATHTEERAQSGAASSPHFPARTPQASRPTDTVAFAFGPRSEATRPRCDAMRRCADTRGHARASQKPPCPDLPAVPHPADVMCLRWGAPVPAARVPSTAIGPAYAAGQPVTHPPEPSAHHPGDPGPGRSHAHNPPSRDAPSGGHPPL</sequence>
<dbReference type="Proteomes" id="UP000076842">
    <property type="component" value="Unassembled WGS sequence"/>
</dbReference>
<dbReference type="EMBL" id="KV424219">
    <property type="protein sequence ID" value="KZT50157.1"/>
    <property type="molecule type" value="Genomic_DNA"/>
</dbReference>
<name>A0A165C2N5_9BASI</name>
<feature type="compositionally biased region" description="Low complexity" evidence="1">
    <location>
        <begin position="43"/>
        <end position="57"/>
    </location>
</feature>
<organism evidence="2 3">
    <name type="scientific">Calocera cornea HHB12733</name>
    <dbReference type="NCBI Taxonomy" id="1353952"/>
    <lineage>
        <taxon>Eukaryota</taxon>
        <taxon>Fungi</taxon>
        <taxon>Dikarya</taxon>
        <taxon>Basidiomycota</taxon>
        <taxon>Agaricomycotina</taxon>
        <taxon>Dacrymycetes</taxon>
        <taxon>Dacrymycetales</taxon>
        <taxon>Dacrymycetaceae</taxon>
        <taxon>Calocera</taxon>
    </lineage>
</organism>
<feature type="region of interest" description="Disordered" evidence="1">
    <location>
        <begin position="1"/>
        <end position="65"/>
    </location>
</feature>
<feature type="region of interest" description="Disordered" evidence="1">
    <location>
        <begin position="215"/>
        <end position="259"/>
    </location>
</feature>
<evidence type="ECO:0000256" key="1">
    <source>
        <dbReference type="SAM" id="MobiDB-lite"/>
    </source>
</evidence>
<reference evidence="2 3" key="1">
    <citation type="journal article" date="2016" name="Mol. Biol. Evol.">
        <title>Comparative Genomics of Early-Diverging Mushroom-Forming Fungi Provides Insights into the Origins of Lignocellulose Decay Capabilities.</title>
        <authorList>
            <person name="Nagy L.G."/>
            <person name="Riley R."/>
            <person name="Tritt A."/>
            <person name="Adam C."/>
            <person name="Daum C."/>
            <person name="Floudas D."/>
            <person name="Sun H."/>
            <person name="Yadav J.S."/>
            <person name="Pangilinan J."/>
            <person name="Larsson K.H."/>
            <person name="Matsuura K."/>
            <person name="Barry K."/>
            <person name="Labutti K."/>
            <person name="Kuo R."/>
            <person name="Ohm R.A."/>
            <person name="Bhattacharya S.S."/>
            <person name="Shirouzu T."/>
            <person name="Yoshinaga Y."/>
            <person name="Martin F.M."/>
            <person name="Grigoriev I.V."/>
            <person name="Hibbett D.S."/>
        </authorList>
    </citation>
    <scope>NUCLEOTIDE SEQUENCE [LARGE SCALE GENOMIC DNA]</scope>
    <source>
        <strain evidence="2 3">HHB12733</strain>
    </source>
</reference>
<dbReference type="InParanoid" id="A0A165C2N5"/>
<feature type="compositionally biased region" description="Polar residues" evidence="1">
    <location>
        <begin position="1"/>
        <end position="14"/>
    </location>
</feature>
<protein>
    <submittedName>
        <fullName evidence="2">Uncharacterized protein</fullName>
    </submittedName>
</protein>
<proteinExistence type="predicted"/>
<keyword evidence="3" id="KW-1185">Reference proteome</keyword>
<dbReference type="AlphaFoldDB" id="A0A165C2N5"/>
<gene>
    <name evidence="2" type="ORF">CALCODRAFT_211521</name>
</gene>
<evidence type="ECO:0000313" key="2">
    <source>
        <dbReference type="EMBL" id="KZT50157.1"/>
    </source>
</evidence>
<evidence type="ECO:0000313" key="3">
    <source>
        <dbReference type="Proteomes" id="UP000076842"/>
    </source>
</evidence>
<accession>A0A165C2N5</accession>